<keyword evidence="3" id="KW-1185">Reference proteome</keyword>
<dbReference type="Proteomes" id="UP000494119">
    <property type="component" value="Unassembled WGS sequence"/>
</dbReference>
<evidence type="ECO:0000256" key="1">
    <source>
        <dbReference type="SAM" id="MobiDB-lite"/>
    </source>
</evidence>
<protein>
    <submittedName>
        <fullName evidence="2">Uncharacterized protein</fullName>
    </submittedName>
</protein>
<evidence type="ECO:0000313" key="3">
    <source>
        <dbReference type="Proteomes" id="UP000494119"/>
    </source>
</evidence>
<sequence>MARRVVRGQDAKRAGLCMTGVRKRFRYVRKRHSQNPPEGTLRLWRRETASNVTALKRAAASASHNAHRHHDHHSATLPSS</sequence>
<feature type="region of interest" description="Disordered" evidence="1">
    <location>
        <begin position="55"/>
        <end position="80"/>
    </location>
</feature>
<dbReference type="AlphaFoldDB" id="A0A6J5GAT9"/>
<accession>A0A6J5GAT9</accession>
<dbReference type="EMBL" id="CADIKL010000024">
    <property type="protein sequence ID" value="CAB3797034.1"/>
    <property type="molecule type" value="Genomic_DNA"/>
</dbReference>
<name>A0A6J5GAT9_9BURK</name>
<gene>
    <name evidence="2" type="ORF">LMG28688_04446</name>
</gene>
<organism evidence="2 3">
    <name type="scientific">Paraburkholderia caffeinitolerans</name>
    <dbReference type="NCBI Taxonomy" id="1723730"/>
    <lineage>
        <taxon>Bacteria</taxon>
        <taxon>Pseudomonadati</taxon>
        <taxon>Pseudomonadota</taxon>
        <taxon>Betaproteobacteria</taxon>
        <taxon>Burkholderiales</taxon>
        <taxon>Burkholderiaceae</taxon>
        <taxon>Paraburkholderia</taxon>
    </lineage>
</organism>
<evidence type="ECO:0000313" key="2">
    <source>
        <dbReference type="EMBL" id="CAB3797034.1"/>
    </source>
</evidence>
<proteinExistence type="predicted"/>
<reference evidence="2 3" key="1">
    <citation type="submission" date="2020-04" db="EMBL/GenBank/DDBJ databases">
        <authorList>
            <person name="De Canck E."/>
        </authorList>
    </citation>
    <scope>NUCLEOTIDE SEQUENCE [LARGE SCALE GENOMIC DNA]</scope>
    <source>
        <strain evidence="2 3">LMG 28688</strain>
    </source>
</reference>